<reference evidence="2" key="1">
    <citation type="submission" date="2022-11" db="UniProtKB">
        <authorList>
            <consortium name="WormBaseParasite"/>
        </authorList>
    </citation>
    <scope>IDENTIFICATION</scope>
</reference>
<proteinExistence type="predicted"/>
<dbReference type="WBParaSite" id="ES5_v2.g14958.t1">
    <property type="protein sequence ID" value="ES5_v2.g14958.t1"/>
    <property type="gene ID" value="ES5_v2.g14958"/>
</dbReference>
<evidence type="ECO:0000313" key="2">
    <source>
        <dbReference type="WBParaSite" id="ES5_v2.g14958.t1"/>
    </source>
</evidence>
<dbReference type="Proteomes" id="UP000887579">
    <property type="component" value="Unplaced"/>
</dbReference>
<protein>
    <submittedName>
        <fullName evidence="2">Uncharacterized protein</fullName>
    </submittedName>
</protein>
<evidence type="ECO:0000313" key="1">
    <source>
        <dbReference type="Proteomes" id="UP000887579"/>
    </source>
</evidence>
<sequence length="211" mass="24026">MHKILFIFAILILSTFTTAAPASNRTFNCYKYERNFTDVNFIDPPVEEKDVTKCDKCYSYICYSKNDQYVLGNGCREDFFQTCKLTKGMEKMIRDLSDGKKCLTALRNDAVFERCFNDYCNHGSFDSCFKRKFGKTPDEPMGPGYTYANITFTQLTTPAPTTTSISVTQSADSNHGGSDNDNENHPESNASKNSFMLSMIFFGILIFDYFM</sequence>
<name>A0AC34FCW0_9BILA</name>
<accession>A0AC34FCW0</accession>
<organism evidence="1 2">
    <name type="scientific">Panagrolaimus sp. ES5</name>
    <dbReference type="NCBI Taxonomy" id="591445"/>
    <lineage>
        <taxon>Eukaryota</taxon>
        <taxon>Metazoa</taxon>
        <taxon>Ecdysozoa</taxon>
        <taxon>Nematoda</taxon>
        <taxon>Chromadorea</taxon>
        <taxon>Rhabditida</taxon>
        <taxon>Tylenchina</taxon>
        <taxon>Panagrolaimomorpha</taxon>
        <taxon>Panagrolaimoidea</taxon>
        <taxon>Panagrolaimidae</taxon>
        <taxon>Panagrolaimus</taxon>
    </lineage>
</organism>